<dbReference type="SUPFAM" id="SSF52172">
    <property type="entry name" value="CheY-like"/>
    <property type="match status" value="1"/>
</dbReference>
<dbReference type="PROSITE" id="PS50883">
    <property type="entry name" value="EAL"/>
    <property type="match status" value="1"/>
</dbReference>
<dbReference type="Pfam" id="PF00990">
    <property type="entry name" value="GGDEF"/>
    <property type="match status" value="1"/>
</dbReference>
<dbReference type="AlphaFoldDB" id="A0A917Z828"/>
<feature type="domain" description="EAL" evidence="5">
    <location>
        <begin position="322"/>
        <end position="575"/>
    </location>
</feature>
<name>A0A917Z828_9GAMM</name>
<feature type="domain" description="GGDEF" evidence="6">
    <location>
        <begin position="178"/>
        <end position="313"/>
    </location>
</feature>
<dbReference type="SMART" id="SM00267">
    <property type="entry name" value="GGDEF"/>
    <property type="match status" value="1"/>
</dbReference>
<evidence type="ECO:0000313" key="8">
    <source>
        <dbReference type="Proteomes" id="UP000599578"/>
    </source>
</evidence>
<dbReference type="InterPro" id="IPR052155">
    <property type="entry name" value="Biofilm_reg_signaling"/>
</dbReference>
<dbReference type="PANTHER" id="PTHR44757:SF2">
    <property type="entry name" value="BIOFILM ARCHITECTURE MAINTENANCE PROTEIN MBAA"/>
    <property type="match status" value="1"/>
</dbReference>
<accession>A0A917Z828</accession>
<dbReference type="PANTHER" id="PTHR44757">
    <property type="entry name" value="DIGUANYLATE CYCLASE DGCP"/>
    <property type="match status" value="1"/>
</dbReference>
<dbReference type="CDD" id="cd01949">
    <property type="entry name" value="GGDEF"/>
    <property type="match status" value="1"/>
</dbReference>
<comment type="caution">
    <text evidence="7">The sequence shown here is derived from an EMBL/GenBank/DDBJ whole genome shotgun (WGS) entry which is preliminary data.</text>
</comment>
<dbReference type="GO" id="GO:0071111">
    <property type="term" value="F:cyclic-guanylate-specific phosphodiesterase activity"/>
    <property type="evidence" value="ECO:0007669"/>
    <property type="project" value="UniProtKB-EC"/>
</dbReference>
<dbReference type="InterPro" id="IPR011006">
    <property type="entry name" value="CheY-like_superfamily"/>
</dbReference>
<organism evidence="7 8">
    <name type="scientific">Marinobacterium nitratireducens</name>
    <dbReference type="NCBI Taxonomy" id="518897"/>
    <lineage>
        <taxon>Bacteria</taxon>
        <taxon>Pseudomonadati</taxon>
        <taxon>Pseudomonadota</taxon>
        <taxon>Gammaproteobacteria</taxon>
        <taxon>Oceanospirillales</taxon>
        <taxon>Oceanospirillaceae</taxon>
        <taxon>Marinobacterium</taxon>
    </lineage>
</organism>
<dbReference type="EC" id="3.1.4.52" evidence="1"/>
<dbReference type="InterPro" id="IPR000160">
    <property type="entry name" value="GGDEF_dom"/>
</dbReference>
<dbReference type="InterPro" id="IPR001789">
    <property type="entry name" value="Sig_transdc_resp-reg_receiver"/>
</dbReference>
<dbReference type="CDD" id="cd01948">
    <property type="entry name" value="EAL"/>
    <property type="match status" value="1"/>
</dbReference>
<evidence type="ECO:0000313" key="7">
    <source>
        <dbReference type="EMBL" id="GGO77854.1"/>
    </source>
</evidence>
<dbReference type="InterPro" id="IPR043128">
    <property type="entry name" value="Rev_trsase/Diguanyl_cyclase"/>
</dbReference>
<dbReference type="Proteomes" id="UP000599578">
    <property type="component" value="Unassembled WGS sequence"/>
</dbReference>
<dbReference type="InterPro" id="IPR035919">
    <property type="entry name" value="EAL_sf"/>
</dbReference>
<dbReference type="PROSITE" id="PS50110">
    <property type="entry name" value="RESPONSE_REGULATORY"/>
    <property type="match status" value="1"/>
</dbReference>
<dbReference type="SMART" id="SM00052">
    <property type="entry name" value="EAL"/>
    <property type="match status" value="1"/>
</dbReference>
<evidence type="ECO:0000256" key="2">
    <source>
        <dbReference type="ARBA" id="ARBA00022636"/>
    </source>
</evidence>
<dbReference type="SUPFAM" id="SSF141868">
    <property type="entry name" value="EAL domain-like"/>
    <property type="match status" value="1"/>
</dbReference>
<feature type="domain" description="Response regulatory" evidence="4">
    <location>
        <begin position="19"/>
        <end position="134"/>
    </location>
</feature>
<reference evidence="7 8" key="1">
    <citation type="journal article" date="2014" name="Int. J. Syst. Evol. Microbiol.">
        <title>Complete genome sequence of Corynebacterium casei LMG S-19264T (=DSM 44701T), isolated from a smear-ripened cheese.</title>
        <authorList>
            <consortium name="US DOE Joint Genome Institute (JGI-PGF)"/>
            <person name="Walter F."/>
            <person name="Albersmeier A."/>
            <person name="Kalinowski J."/>
            <person name="Ruckert C."/>
        </authorList>
    </citation>
    <scope>NUCLEOTIDE SEQUENCE [LARGE SCALE GENOMIC DNA]</scope>
    <source>
        <strain evidence="7 8">CGMCC 1.7286</strain>
    </source>
</reference>
<comment type="caution">
    <text evidence="3">Lacks conserved residue(s) required for the propagation of feature annotation.</text>
</comment>
<dbReference type="EMBL" id="BMLT01000002">
    <property type="protein sequence ID" value="GGO77854.1"/>
    <property type="molecule type" value="Genomic_DNA"/>
</dbReference>
<dbReference type="InterPro" id="IPR001633">
    <property type="entry name" value="EAL_dom"/>
</dbReference>
<evidence type="ECO:0000259" key="5">
    <source>
        <dbReference type="PROSITE" id="PS50883"/>
    </source>
</evidence>
<dbReference type="FunFam" id="3.20.20.450:FF:000001">
    <property type="entry name" value="Cyclic di-GMP phosphodiesterase yahA"/>
    <property type="match status" value="1"/>
</dbReference>
<dbReference type="GO" id="GO:0000160">
    <property type="term" value="P:phosphorelay signal transduction system"/>
    <property type="evidence" value="ECO:0007669"/>
    <property type="project" value="InterPro"/>
</dbReference>
<keyword evidence="8" id="KW-1185">Reference proteome</keyword>
<dbReference type="NCBIfam" id="TIGR00254">
    <property type="entry name" value="GGDEF"/>
    <property type="match status" value="1"/>
</dbReference>
<evidence type="ECO:0000256" key="3">
    <source>
        <dbReference type="PROSITE-ProRule" id="PRU00169"/>
    </source>
</evidence>
<evidence type="ECO:0000259" key="6">
    <source>
        <dbReference type="PROSITE" id="PS50887"/>
    </source>
</evidence>
<dbReference type="SUPFAM" id="SSF55073">
    <property type="entry name" value="Nucleotide cyclase"/>
    <property type="match status" value="1"/>
</dbReference>
<keyword evidence="2" id="KW-0973">c-di-GMP</keyword>
<dbReference type="Pfam" id="PF00563">
    <property type="entry name" value="EAL"/>
    <property type="match status" value="1"/>
</dbReference>
<proteinExistence type="predicted"/>
<sequence>MGYESMQSAQRQSSESSIRLLIVARDPLERDRIGDLLGPEAGYELLDCSAMEQALLLLERERIDLLFLCLPARELLESAALLAIKRSNSCLPVIVLDDAIDDFTGRRLLSQSASDYLPLEQLDSDTLQRAIRYAIGTKRQDEEIDQLRHADPLTATGNRQYFYSKLLEALARIDSHGHRVALITIDLDGFRKLNDSLGHSVGDGVVQQLSRRLQDVLHDQVLARIGGDEFAIIHEVDADTDLRASTRELLASLMLGVSEPYRTGERETMLPSSIGVSFAPEHSREFDALIRQASQARQRAKQTHGCSYAIFETSRDSDPATHITLEPELWEALRQEQFVLFYQPRIDLRTGKIIGAEALMRWRHPERGLVQPDEFIPVAEKTGLIVPMGYWAIHQAGQDMRRFRDAGFRYGSIGVNLSFRQFKDEFLARTIRRIIDKNEIDPTRLEFELTESALFADETHVQSCLKELSELGIDFSLDDFGTGYSSFALLQKLPISTLKIDKSFVGGVNSSKDDEEIVRAVINLAHNLNKKVIAEGVENKAQLEFLIRHECDQVQGYFFSPPVPVEDFMRMLRNN</sequence>
<dbReference type="Gene3D" id="3.40.50.2300">
    <property type="match status" value="1"/>
</dbReference>
<dbReference type="PROSITE" id="PS50887">
    <property type="entry name" value="GGDEF"/>
    <property type="match status" value="1"/>
</dbReference>
<gene>
    <name evidence="7" type="ORF">GCM10011348_08360</name>
</gene>
<evidence type="ECO:0000259" key="4">
    <source>
        <dbReference type="PROSITE" id="PS50110"/>
    </source>
</evidence>
<evidence type="ECO:0000256" key="1">
    <source>
        <dbReference type="ARBA" id="ARBA00012282"/>
    </source>
</evidence>
<dbReference type="Gene3D" id="3.30.70.270">
    <property type="match status" value="1"/>
</dbReference>
<dbReference type="InterPro" id="IPR029787">
    <property type="entry name" value="Nucleotide_cyclase"/>
</dbReference>
<protein>
    <recommendedName>
        <fullName evidence="1">cyclic-guanylate-specific phosphodiesterase</fullName>
        <ecNumber evidence="1">3.1.4.52</ecNumber>
    </recommendedName>
</protein>
<dbReference type="Gene3D" id="3.20.20.450">
    <property type="entry name" value="EAL domain"/>
    <property type="match status" value="1"/>
</dbReference>